<keyword evidence="3" id="KW-0808">Transferase</keyword>
<dbReference type="Pfam" id="PF00534">
    <property type="entry name" value="Glycos_transf_1"/>
    <property type="match status" value="1"/>
</dbReference>
<feature type="repeat" description="TPR" evidence="1">
    <location>
        <begin position="657"/>
        <end position="690"/>
    </location>
</feature>
<evidence type="ECO:0000256" key="1">
    <source>
        <dbReference type="PROSITE-ProRule" id="PRU00339"/>
    </source>
</evidence>
<dbReference type="Gene3D" id="1.25.40.10">
    <property type="entry name" value="Tetratricopeptide repeat domain"/>
    <property type="match status" value="1"/>
</dbReference>
<dbReference type="SUPFAM" id="SSF48452">
    <property type="entry name" value="TPR-like"/>
    <property type="match status" value="1"/>
</dbReference>
<dbReference type="CDD" id="cd03809">
    <property type="entry name" value="GT4_MtfB-like"/>
    <property type="match status" value="1"/>
</dbReference>
<dbReference type="OrthoDB" id="9790710at2"/>
<dbReference type="PANTHER" id="PTHR46401:SF9">
    <property type="entry name" value="MANNOSYLTRANSFERASE A"/>
    <property type="match status" value="1"/>
</dbReference>
<dbReference type="Gene3D" id="3.40.50.2000">
    <property type="entry name" value="Glycogen Phosphorylase B"/>
    <property type="match status" value="2"/>
</dbReference>
<name>A0A0M0ECH0_KOMEU</name>
<evidence type="ECO:0000259" key="2">
    <source>
        <dbReference type="Pfam" id="PF00534"/>
    </source>
</evidence>
<dbReference type="RefSeq" id="WP_053324112.1">
    <property type="nucleotide sequence ID" value="NZ_LHUQ01000052.1"/>
</dbReference>
<reference evidence="3" key="1">
    <citation type="submission" date="2015-08" db="EMBL/GenBank/DDBJ databases">
        <title>Draft genome sequence of Komagataeibacter europaeus CECT 8546 a cellulose producer strain from vinegar produced by the traditional method.</title>
        <authorList>
            <person name="Poehlein A."/>
            <person name="Valera M.J."/>
            <person name="Haack F.S."/>
            <person name="Mas A."/>
            <person name="Daniel R."/>
            <person name="Streit W.R."/>
            <person name="Mateo E."/>
        </authorList>
    </citation>
    <scope>NUCLEOTIDE SEQUENCE [LARGE SCALE GENOMIC DNA]</scope>
    <source>
        <strain evidence="3">CECT 8546</strain>
    </source>
</reference>
<dbReference type="EC" id="2.4.1.291" evidence="3"/>
<protein>
    <submittedName>
        <fullName evidence="3">4-alpha-N-acetylgalactosaminyltransferase</fullName>
        <ecNumber evidence="3">2.4.1.291</ecNumber>
    </submittedName>
</protein>
<proteinExistence type="predicted"/>
<keyword evidence="1" id="KW-0802">TPR repeat</keyword>
<dbReference type="PROSITE" id="PS50005">
    <property type="entry name" value="TPR"/>
    <property type="match status" value="1"/>
</dbReference>
<feature type="domain" description="Glycosyl transferase family 1" evidence="2">
    <location>
        <begin position="212"/>
        <end position="380"/>
    </location>
</feature>
<keyword evidence="3" id="KW-0328">Glycosyltransferase</keyword>
<organism evidence="3 4">
    <name type="scientific">Komagataeibacter europaeus</name>
    <name type="common">Gluconacetobacter europaeus</name>
    <dbReference type="NCBI Taxonomy" id="33995"/>
    <lineage>
        <taxon>Bacteria</taxon>
        <taxon>Pseudomonadati</taxon>
        <taxon>Pseudomonadota</taxon>
        <taxon>Alphaproteobacteria</taxon>
        <taxon>Acetobacterales</taxon>
        <taxon>Acetobacteraceae</taxon>
        <taxon>Komagataeibacter</taxon>
    </lineage>
</organism>
<dbReference type="PATRIC" id="fig|33995.3.peg.3928"/>
<dbReference type="STRING" id="33995.KOEU_35410"/>
<dbReference type="EMBL" id="LHUQ01000052">
    <property type="protein sequence ID" value="KON62949.1"/>
    <property type="molecule type" value="Genomic_DNA"/>
</dbReference>
<dbReference type="Proteomes" id="UP000037566">
    <property type="component" value="Unassembled WGS sequence"/>
</dbReference>
<dbReference type="InterPro" id="IPR001296">
    <property type="entry name" value="Glyco_trans_1"/>
</dbReference>
<dbReference type="GO" id="GO:0016757">
    <property type="term" value="F:glycosyltransferase activity"/>
    <property type="evidence" value="ECO:0007669"/>
    <property type="project" value="UniProtKB-KW"/>
</dbReference>
<evidence type="ECO:0000313" key="4">
    <source>
        <dbReference type="Proteomes" id="UP000037566"/>
    </source>
</evidence>
<dbReference type="PANTHER" id="PTHR46401">
    <property type="entry name" value="GLYCOSYLTRANSFERASE WBBK-RELATED"/>
    <property type="match status" value="1"/>
</dbReference>
<keyword evidence="4" id="KW-1185">Reference proteome</keyword>
<comment type="caution">
    <text evidence="3">The sequence shown here is derived from an EMBL/GenBank/DDBJ whole genome shotgun (WGS) entry which is preliminary data.</text>
</comment>
<evidence type="ECO:0000313" key="3">
    <source>
        <dbReference type="EMBL" id="KON62949.1"/>
    </source>
</evidence>
<dbReference type="InterPro" id="IPR011990">
    <property type="entry name" value="TPR-like_helical_dom_sf"/>
</dbReference>
<dbReference type="AlphaFoldDB" id="A0A0M0ECH0"/>
<dbReference type="InterPro" id="IPR019734">
    <property type="entry name" value="TPR_rpt"/>
</dbReference>
<dbReference type="SUPFAM" id="SSF53756">
    <property type="entry name" value="UDP-Glycosyltransferase/glycogen phosphorylase"/>
    <property type="match status" value="1"/>
</dbReference>
<accession>A0A0M0ECH0</accession>
<sequence length="706" mass="80768">MIQNIKPTIWLDISDFMYYAEAGNISVSGIQRVIANLVIYRSLSNYNVVPIMLERHAQFIYNIDVNTFETLVEALQSGLHEKEYIQSLEAKVRKSISPAQVSSGDIFVMAGAFWVYDDYDFLKTLREKGLKIALFIHDLIQIRNPEYVARVATNRFEETFLDVLAEVTLLLTNSDFVRDDVKDYIQTRLNLNIPVESVKLPTELPKVNYDYKNIRKDLLEIAQENYVLYVSTIEIRKNHILLLKTWVKLLQDRNIKVPKLVFVGKWGWETDELEAYMETCNGLEKWLFIFNNISDEELSYLYKNCLLTAYTSFAEGWGLPVGESLAYGKACVASDTTSIPEVGGDYVEYIDPNNPKKTYEVFRSLFSDYGKIEKLEEKIKNNFKIRTWKNYCEEFYTCIDTHLETKAYISPEGNNVYSAGKIYFYGYDDVSEQSKKGGELVTARMTRVAGWHRLQEWGSWAAKPKAILHLPTKLPEGTKISIFIRIQAPPSPERMWLSCHGGAEDFVYGYVSTTPAFINFDGAVGKNGDIVISLDSTDVPPEDGAYPTVHVGISAIGFVLADDSNAYVKFLGKILNETPKKISTTIAQNSFENQQTSPLLFRLLLGKAENPEPGIGTFGKIFDKVSLFAARRSARKRKWAKAEKYYASILRRYINQPRTLLQYGHMLKEQGVYDVAVAAYRQVMKLDPENEEVRRHFSAAQHERKK</sequence>
<gene>
    <name evidence="3" type="primary">pglJ</name>
    <name evidence="3" type="ORF">KOEU_35410</name>
</gene>